<keyword evidence="3" id="KW-1185">Reference proteome</keyword>
<feature type="region of interest" description="Disordered" evidence="1">
    <location>
        <begin position="111"/>
        <end position="145"/>
    </location>
</feature>
<evidence type="ECO:0000313" key="3">
    <source>
        <dbReference type="Proteomes" id="UP000663828"/>
    </source>
</evidence>
<dbReference type="AlphaFoldDB" id="A0A814E9S1"/>
<proteinExistence type="predicted"/>
<dbReference type="Proteomes" id="UP000663828">
    <property type="component" value="Unassembled WGS sequence"/>
</dbReference>
<organism evidence="2 3">
    <name type="scientific">Adineta ricciae</name>
    <name type="common">Rotifer</name>
    <dbReference type="NCBI Taxonomy" id="249248"/>
    <lineage>
        <taxon>Eukaryota</taxon>
        <taxon>Metazoa</taxon>
        <taxon>Spiralia</taxon>
        <taxon>Gnathifera</taxon>
        <taxon>Rotifera</taxon>
        <taxon>Eurotatoria</taxon>
        <taxon>Bdelloidea</taxon>
        <taxon>Adinetida</taxon>
        <taxon>Adinetidae</taxon>
        <taxon>Adineta</taxon>
    </lineage>
</organism>
<comment type="caution">
    <text evidence="2">The sequence shown here is derived from an EMBL/GenBank/DDBJ whole genome shotgun (WGS) entry which is preliminary data.</text>
</comment>
<sequence length="399" mass="46196">MNNRVRIQKKVYTPTSTPEPECFLCQVIETGESIIVPRSSMKRIYDDTAEILFHGRRMEATIEYRGTHRECRRVWENKGEGQQFNDIHEINDSDKEIEDDDEPVIQLRRLTTTDLATNPRTPQQKRKALSPVAQERRPSSASSPFVRRKIDGVQIHIAGDSRSSDEENNDQQLLNFSSASSLMKHIDVQFKVIREENEKQYTQLSKKIDRKYQFDTIDISSFRESNENARFDDVVYKDINLTRIRSKDFGDYARLVLRQLYSREELVSSILPPGGSQYARKPLDSGRFEYLHDALRSKYHLAADKYDEFYSKLVRPKLADFLNDERKRGHPNVGNQRIRHPITSDRIPVPKIPTVSDTETIGCCRKLSDSRRNLPDLVGSPTGSDGIRNPDYSSWDIII</sequence>
<protein>
    <submittedName>
        <fullName evidence="2">Uncharacterized protein</fullName>
    </submittedName>
</protein>
<accession>A0A814E9S1</accession>
<evidence type="ECO:0000256" key="1">
    <source>
        <dbReference type="SAM" id="MobiDB-lite"/>
    </source>
</evidence>
<feature type="compositionally biased region" description="Polar residues" evidence="1">
    <location>
        <begin position="111"/>
        <end position="122"/>
    </location>
</feature>
<evidence type="ECO:0000313" key="2">
    <source>
        <dbReference type="EMBL" id="CAF0964939.1"/>
    </source>
</evidence>
<name>A0A814E9S1_ADIRI</name>
<dbReference type="EMBL" id="CAJNOR010000622">
    <property type="protein sequence ID" value="CAF0964939.1"/>
    <property type="molecule type" value="Genomic_DNA"/>
</dbReference>
<reference evidence="2" key="1">
    <citation type="submission" date="2021-02" db="EMBL/GenBank/DDBJ databases">
        <authorList>
            <person name="Nowell W R."/>
        </authorList>
    </citation>
    <scope>NUCLEOTIDE SEQUENCE</scope>
</reference>
<gene>
    <name evidence="2" type="ORF">XAT740_LOCUS11355</name>
</gene>